<accession>A0ABS2SPM2</accession>
<keyword evidence="1" id="KW-0255">Endonuclease</keyword>
<dbReference type="PIRSF" id="PIRSF037839">
    <property type="entry name" value="Ribonuclease_H"/>
    <property type="match status" value="1"/>
</dbReference>
<dbReference type="InterPro" id="IPR037056">
    <property type="entry name" value="RNase_H1_N_sf"/>
</dbReference>
<keyword evidence="1" id="KW-0460">Magnesium</keyword>
<dbReference type="Gene3D" id="3.40.970.10">
    <property type="entry name" value="Ribonuclease H1, N-terminal domain"/>
    <property type="match status" value="1"/>
</dbReference>
<dbReference type="GO" id="GO:0004523">
    <property type="term" value="F:RNA-DNA hybrid ribonuclease activity"/>
    <property type="evidence" value="ECO:0007669"/>
    <property type="project" value="UniProtKB-EC"/>
</dbReference>
<keyword evidence="1" id="KW-0479">Metal-binding</keyword>
<protein>
    <recommendedName>
        <fullName evidence="1">Ribonuclease H</fullName>
        <ecNumber evidence="1">3.1.26.4</ecNumber>
    </recommendedName>
</protein>
<dbReference type="PROSITE" id="PS50879">
    <property type="entry name" value="RNASE_H_1"/>
    <property type="match status" value="1"/>
</dbReference>
<organism evidence="4 5">
    <name type="scientific">Shouchella xiaoxiensis</name>
    <dbReference type="NCBI Taxonomy" id="766895"/>
    <lineage>
        <taxon>Bacteria</taxon>
        <taxon>Bacillati</taxon>
        <taxon>Bacillota</taxon>
        <taxon>Bacilli</taxon>
        <taxon>Bacillales</taxon>
        <taxon>Bacillaceae</taxon>
        <taxon>Shouchella</taxon>
    </lineage>
</organism>
<feature type="compositionally biased region" description="Low complexity" evidence="2">
    <location>
        <begin position="51"/>
        <end position="64"/>
    </location>
</feature>
<evidence type="ECO:0000256" key="2">
    <source>
        <dbReference type="SAM" id="MobiDB-lite"/>
    </source>
</evidence>
<dbReference type="SUPFAM" id="SSF53098">
    <property type="entry name" value="Ribonuclease H-like"/>
    <property type="match status" value="1"/>
</dbReference>
<dbReference type="InterPro" id="IPR011320">
    <property type="entry name" value="RNase_H1_N"/>
</dbReference>
<dbReference type="InterPro" id="IPR012337">
    <property type="entry name" value="RNaseH-like_sf"/>
</dbReference>
<feature type="domain" description="RNase H type-1" evidence="3">
    <location>
        <begin position="71"/>
        <end position="210"/>
    </location>
</feature>
<comment type="catalytic activity">
    <reaction evidence="1">
        <text>Endonucleolytic cleavage to 5'-phosphomonoester.</text>
        <dbReference type="EC" id="3.1.26.4"/>
    </reaction>
</comment>
<keyword evidence="5" id="KW-1185">Reference proteome</keyword>
<sequence length="210" mass="23382">MAKQKYYVVWKGRKTGIFLSWSECEAQVKGFTGARFKSFPTLAEAESALNGGTKRTGSSSSTKSFKQKKATPADPVIWESISVDVGSHGNPGRVEYKGVDTKSGEVIFEKEPIAMGTNNMGEFLAIVHGLAYLKNEQSSKPVYSDSKTAIGWVKKKKANSTLKRTAETEEIWTLVERAEQWLKDNPNHNPIYKWDTATYGEIKADYGRKS</sequence>
<dbReference type="Proteomes" id="UP001179280">
    <property type="component" value="Unassembled WGS sequence"/>
</dbReference>
<dbReference type="InterPro" id="IPR002156">
    <property type="entry name" value="RNaseH_domain"/>
</dbReference>
<comment type="function">
    <text evidence="1">Endonuclease that specifically degrades the RNA of RNA-DNA hybrids.</text>
</comment>
<comment type="similarity">
    <text evidence="1">Belongs to the RNase H family.</text>
</comment>
<dbReference type="EMBL" id="JAFBCV010000001">
    <property type="protein sequence ID" value="MBM7837463.1"/>
    <property type="molecule type" value="Genomic_DNA"/>
</dbReference>
<keyword evidence="1" id="KW-0963">Cytoplasm</keyword>
<dbReference type="Pfam" id="PF01693">
    <property type="entry name" value="Cauli_VI"/>
    <property type="match status" value="1"/>
</dbReference>
<feature type="region of interest" description="Disordered" evidence="2">
    <location>
        <begin position="48"/>
        <end position="68"/>
    </location>
</feature>
<dbReference type="InterPro" id="IPR009027">
    <property type="entry name" value="Ribosomal_bL9/RNase_H1_N"/>
</dbReference>
<evidence type="ECO:0000313" key="4">
    <source>
        <dbReference type="EMBL" id="MBM7837463.1"/>
    </source>
</evidence>
<dbReference type="InterPro" id="IPR017290">
    <property type="entry name" value="RNase_H_bac"/>
</dbReference>
<gene>
    <name evidence="4" type="ORF">JOC54_000694</name>
</gene>
<evidence type="ECO:0000256" key="1">
    <source>
        <dbReference type="PIRNR" id="PIRNR037839"/>
    </source>
</evidence>
<reference evidence="4" key="1">
    <citation type="submission" date="2021-01" db="EMBL/GenBank/DDBJ databases">
        <title>Genomic Encyclopedia of Type Strains, Phase IV (KMG-IV): sequencing the most valuable type-strain genomes for metagenomic binning, comparative biology and taxonomic classification.</title>
        <authorList>
            <person name="Goeker M."/>
        </authorList>
    </citation>
    <scope>NUCLEOTIDE SEQUENCE</scope>
    <source>
        <strain evidence="4">DSM 21943</strain>
    </source>
</reference>
<name>A0ABS2SPM2_9BACI</name>
<evidence type="ECO:0000313" key="5">
    <source>
        <dbReference type="Proteomes" id="UP001179280"/>
    </source>
</evidence>
<dbReference type="RefSeq" id="WP_204464381.1">
    <property type="nucleotide sequence ID" value="NZ_JAFBCV010000001.1"/>
</dbReference>
<dbReference type="SUPFAM" id="SSF55658">
    <property type="entry name" value="L9 N-domain-like"/>
    <property type="match status" value="1"/>
</dbReference>
<proteinExistence type="inferred from homology"/>
<dbReference type="Gene3D" id="3.30.420.10">
    <property type="entry name" value="Ribonuclease H-like superfamily/Ribonuclease H"/>
    <property type="match status" value="1"/>
</dbReference>
<comment type="caution">
    <text evidence="4">The sequence shown here is derived from an EMBL/GenBank/DDBJ whole genome shotgun (WGS) entry which is preliminary data.</text>
</comment>
<dbReference type="EC" id="3.1.26.4" evidence="1"/>
<evidence type="ECO:0000259" key="3">
    <source>
        <dbReference type="PROSITE" id="PS50879"/>
    </source>
</evidence>
<keyword evidence="1" id="KW-0540">Nuclease</keyword>
<comment type="subcellular location">
    <subcellularLocation>
        <location evidence="1">Cytoplasm</location>
    </subcellularLocation>
</comment>
<dbReference type="NCBIfam" id="NF046109">
    <property type="entry name" value="RNaseH_Halikb"/>
    <property type="match status" value="1"/>
</dbReference>
<dbReference type="InterPro" id="IPR036397">
    <property type="entry name" value="RNaseH_sf"/>
</dbReference>
<keyword evidence="1 4" id="KW-0378">Hydrolase</keyword>